<evidence type="ECO:0000256" key="3">
    <source>
        <dbReference type="RuleBase" id="RU000524"/>
    </source>
</evidence>
<dbReference type="CDD" id="cd04496">
    <property type="entry name" value="SSB_OBF"/>
    <property type="match status" value="1"/>
</dbReference>
<dbReference type="GO" id="GO:0003697">
    <property type="term" value="F:single-stranded DNA binding"/>
    <property type="evidence" value="ECO:0007669"/>
    <property type="project" value="UniProtKB-UniRule"/>
</dbReference>
<organism evidence="5">
    <name type="scientific">Klebsiella pneumoniae</name>
    <dbReference type="NCBI Taxonomy" id="573"/>
    <lineage>
        <taxon>Bacteria</taxon>
        <taxon>Pseudomonadati</taxon>
        <taxon>Pseudomonadota</taxon>
        <taxon>Gammaproteobacteria</taxon>
        <taxon>Enterobacterales</taxon>
        <taxon>Enterobacteriaceae</taxon>
        <taxon>Klebsiella/Raoultella group</taxon>
        <taxon>Klebsiella</taxon>
        <taxon>Klebsiella pneumoniae complex</taxon>
    </lineage>
</organism>
<name>A0A0U2Q367_KLEPN</name>
<evidence type="ECO:0000256" key="1">
    <source>
        <dbReference type="ARBA" id="ARBA00023125"/>
    </source>
</evidence>
<comment type="caution">
    <text evidence="2">Lacks conserved residue(s) required for the propagation of feature annotation.</text>
</comment>
<dbReference type="Gene3D" id="2.40.50.140">
    <property type="entry name" value="Nucleic acid-binding proteins"/>
    <property type="match status" value="1"/>
</dbReference>
<dbReference type="GO" id="GO:0009295">
    <property type="term" value="C:nucleoid"/>
    <property type="evidence" value="ECO:0007669"/>
    <property type="project" value="TreeGrafter"/>
</dbReference>
<dbReference type="EMBL" id="KT185451">
    <property type="protein sequence ID" value="ALS88732.1"/>
    <property type="molecule type" value="Genomic_DNA"/>
</dbReference>
<dbReference type="InterPro" id="IPR012340">
    <property type="entry name" value="NA-bd_OB-fold"/>
</dbReference>
<dbReference type="AlphaFoldDB" id="A0A0U2Q367"/>
<dbReference type="InterPro" id="IPR000424">
    <property type="entry name" value="Primosome_PriB/ssb"/>
</dbReference>
<dbReference type="InterPro" id="IPR011344">
    <property type="entry name" value="ssDNA-bd"/>
</dbReference>
<keyword evidence="5" id="KW-0614">Plasmid</keyword>
<sequence length="343" mass="37085">MSDVKVNGSACCDRPGRAAFTVPAIKLPALCGATPFRARALRRCGGCLLLSPGTRITRLSPFAGAETSTTRLAVQGTAGPFAINFSRPFRCRFIRPKKISRSPPDICTGPCSFTPLRRTALKRVKVISRGQVQQVPAQSQNRGPGNSTGDGFKRQNNGLRRFIMAARGVNKVILVGHLGQDPEVRYMPNGGAVVNLTLATSETWRDKQTGEMRENTEWHRVVMFGKLAEVAGEYLRKGAQVYIEGQLRTRNWQDDAGVTRYVTEVLVGQNGTLQMLGGRRESGVPESAAQPQNPATPAQPAQAAAKSPKAKGGKKGRQDAAPSQQPPQPLPDDFPPMDDDAPF</sequence>
<dbReference type="PANTHER" id="PTHR10302">
    <property type="entry name" value="SINGLE-STRANDED DNA-BINDING PROTEIN"/>
    <property type="match status" value="1"/>
</dbReference>
<keyword evidence="1 2" id="KW-0238">DNA-binding</keyword>
<evidence type="ECO:0000256" key="4">
    <source>
        <dbReference type="SAM" id="MobiDB-lite"/>
    </source>
</evidence>
<proteinExistence type="inferred from homology"/>
<accession>A0A0U2Q367</accession>
<gene>
    <name evidence="5" type="ORF">pCT-KPC_189</name>
</gene>
<dbReference type="PANTHER" id="PTHR10302:SF27">
    <property type="entry name" value="SINGLE-STRANDED DNA-BINDING PROTEIN"/>
    <property type="match status" value="1"/>
</dbReference>
<feature type="compositionally biased region" description="Low complexity" evidence="4">
    <location>
        <begin position="288"/>
        <end position="307"/>
    </location>
</feature>
<feature type="region of interest" description="Disordered" evidence="4">
    <location>
        <begin position="131"/>
        <end position="155"/>
    </location>
</feature>
<dbReference type="GO" id="GO:0006260">
    <property type="term" value="P:DNA replication"/>
    <property type="evidence" value="ECO:0007669"/>
    <property type="project" value="InterPro"/>
</dbReference>
<evidence type="ECO:0000313" key="5">
    <source>
        <dbReference type="EMBL" id="ALS88732.1"/>
    </source>
</evidence>
<reference evidence="5" key="1">
    <citation type="submission" date="2015-06" db="EMBL/GenBank/DDBJ databases">
        <title>Complete sequences of a multi-drug resistant plasmid carrying blaKPC from China.</title>
        <authorList>
            <person name="Tang H.-L."/>
            <person name="Wu H.-K."/>
            <person name="Yang L."/>
            <person name="Lin Y.-P."/>
            <person name="Chen D.-Q."/>
        </authorList>
    </citation>
    <scope>NUCLEOTIDE SEQUENCE</scope>
    <source>
        <strain evidence="5">LJ04</strain>
        <plasmid evidence="5">pCT-KPC</plasmid>
    </source>
</reference>
<dbReference type="NCBIfam" id="TIGR00621">
    <property type="entry name" value="ssb"/>
    <property type="match status" value="1"/>
</dbReference>
<dbReference type="SUPFAM" id="SSF50249">
    <property type="entry name" value="Nucleic acid-binding proteins"/>
    <property type="match status" value="1"/>
</dbReference>
<feature type="compositionally biased region" description="Pro residues" evidence="4">
    <location>
        <begin position="324"/>
        <end position="334"/>
    </location>
</feature>
<dbReference type="Pfam" id="PF00436">
    <property type="entry name" value="SSB"/>
    <property type="match status" value="1"/>
</dbReference>
<evidence type="ECO:0000256" key="2">
    <source>
        <dbReference type="HAMAP-Rule" id="MF_00984"/>
    </source>
</evidence>
<comment type="subunit">
    <text evidence="2">Homotetramer.</text>
</comment>
<geneLocation type="plasmid" evidence="5">
    <name>pCT-KPC</name>
</geneLocation>
<dbReference type="HAMAP" id="MF_00984">
    <property type="entry name" value="SSB"/>
    <property type="match status" value="1"/>
</dbReference>
<feature type="region of interest" description="Disordered" evidence="4">
    <location>
        <begin position="276"/>
        <end position="343"/>
    </location>
</feature>
<protein>
    <recommendedName>
        <fullName evidence="2 3">Single-stranded DNA-binding protein</fullName>
        <shortName evidence="2">SSB</shortName>
    </recommendedName>
</protein>
<dbReference type="PROSITE" id="PS50935">
    <property type="entry name" value="SSB"/>
    <property type="match status" value="1"/>
</dbReference>